<comment type="caution">
    <text evidence="1">The sequence shown here is derived from an EMBL/GenBank/DDBJ whole genome shotgun (WGS) entry which is preliminary data.</text>
</comment>
<dbReference type="EMBL" id="VRLW01000001">
    <property type="protein sequence ID" value="KAA1258385.1"/>
    <property type="molecule type" value="Genomic_DNA"/>
</dbReference>
<sequence length="171" mass="19531">MLKEKWRCSFRDQIDSRTLASLLTAHQRYRHDLARRRELPFAGAYYWIPTPDGDWCLSVWPNAFYEDGEAGHVDVWRDLAFILAGRFPVEPNEIIPAIENCPYGLPRGRVVKMGDGRWGVAHGNDHPVGLDLEASVADAFCLGDVKPKFFFDDHEQMLSCDRVTVRRALGI</sequence>
<dbReference type="RefSeq" id="WP_068261713.1">
    <property type="nucleotide sequence ID" value="NZ_LWSK01000027.1"/>
</dbReference>
<gene>
    <name evidence="1" type="ORF">LF1_09040</name>
</gene>
<dbReference type="Proteomes" id="UP000322699">
    <property type="component" value="Unassembled WGS sequence"/>
</dbReference>
<accession>A0A5B1CET2</accession>
<proteinExistence type="predicted"/>
<evidence type="ECO:0000313" key="1">
    <source>
        <dbReference type="EMBL" id="KAA1258385.1"/>
    </source>
</evidence>
<keyword evidence="2" id="KW-1185">Reference proteome</keyword>
<protein>
    <submittedName>
        <fullName evidence="1">Uncharacterized protein</fullName>
    </submittedName>
</protein>
<dbReference type="OrthoDB" id="270920at2"/>
<reference evidence="1 2" key="1">
    <citation type="submission" date="2019-08" db="EMBL/GenBank/DDBJ databases">
        <title>Deep-cultivation of Planctomycetes and their phenomic and genomic characterization uncovers novel biology.</title>
        <authorList>
            <person name="Wiegand S."/>
            <person name="Jogler M."/>
            <person name="Boedeker C."/>
            <person name="Pinto D."/>
            <person name="Vollmers J."/>
            <person name="Rivas-Marin E."/>
            <person name="Kohn T."/>
            <person name="Peeters S.H."/>
            <person name="Heuer A."/>
            <person name="Rast P."/>
            <person name="Oberbeckmann S."/>
            <person name="Bunk B."/>
            <person name="Jeske O."/>
            <person name="Meyerdierks A."/>
            <person name="Storesund J.E."/>
            <person name="Kallscheuer N."/>
            <person name="Luecker S."/>
            <person name="Lage O.M."/>
            <person name="Pohl T."/>
            <person name="Merkel B.J."/>
            <person name="Hornburger P."/>
            <person name="Mueller R.-W."/>
            <person name="Bruemmer F."/>
            <person name="Labrenz M."/>
            <person name="Spormann A.M."/>
            <person name="Op Den Camp H."/>
            <person name="Overmann J."/>
            <person name="Amann R."/>
            <person name="Jetten M.S.M."/>
            <person name="Mascher T."/>
            <person name="Medema M.H."/>
            <person name="Devos D.P."/>
            <person name="Kaster A.-K."/>
            <person name="Ovreas L."/>
            <person name="Rohde M."/>
            <person name="Galperin M.Y."/>
            <person name="Jogler C."/>
        </authorList>
    </citation>
    <scope>NUCLEOTIDE SEQUENCE [LARGE SCALE GENOMIC DNA]</scope>
    <source>
        <strain evidence="1 2">LF1</strain>
    </source>
</reference>
<dbReference type="AlphaFoldDB" id="A0A5B1CET2"/>
<organism evidence="1 2">
    <name type="scientific">Rubripirellula obstinata</name>
    <dbReference type="NCBI Taxonomy" id="406547"/>
    <lineage>
        <taxon>Bacteria</taxon>
        <taxon>Pseudomonadati</taxon>
        <taxon>Planctomycetota</taxon>
        <taxon>Planctomycetia</taxon>
        <taxon>Pirellulales</taxon>
        <taxon>Pirellulaceae</taxon>
        <taxon>Rubripirellula</taxon>
    </lineage>
</organism>
<evidence type="ECO:0000313" key="2">
    <source>
        <dbReference type="Proteomes" id="UP000322699"/>
    </source>
</evidence>
<name>A0A5B1CET2_9BACT</name>